<reference evidence="1 2" key="1">
    <citation type="journal article" date="2021" name="Elife">
        <title>Chloroplast acquisition without the gene transfer in kleptoplastic sea slugs, Plakobranchus ocellatus.</title>
        <authorList>
            <person name="Maeda T."/>
            <person name="Takahashi S."/>
            <person name="Yoshida T."/>
            <person name="Shimamura S."/>
            <person name="Takaki Y."/>
            <person name="Nagai Y."/>
            <person name="Toyoda A."/>
            <person name="Suzuki Y."/>
            <person name="Arimoto A."/>
            <person name="Ishii H."/>
            <person name="Satoh N."/>
            <person name="Nishiyama T."/>
            <person name="Hasebe M."/>
            <person name="Maruyama T."/>
            <person name="Minagawa J."/>
            <person name="Obokata J."/>
            <person name="Shigenobu S."/>
        </authorList>
    </citation>
    <scope>NUCLEOTIDE SEQUENCE [LARGE SCALE GENOMIC DNA]</scope>
</reference>
<gene>
    <name evidence="1" type="ORF">PoB_005030500</name>
</gene>
<sequence>MRALPLETIVRYGMDYALAYSDDSSTGGTGTGGYGIYFLWPNGSTTRICGPVGESTCSYECELIAVTECLRVVIVYQRKEPHCRAWSSLSTAGPWCRSLQDL</sequence>
<dbReference type="InterPro" id="IPR012337">
    <property type="entry name" value="RNaseH-like_sf"/>
</dbReference>
<proteinExistence type="predicted"/>
<keyword evidence="2" id="KW-1185">Reference proteome</keyword>
<dbReference type="GO" id="GO:0003676">
    <property type="term" value="F:nucleic acid binding"/>
    <property type="evidence" value="ECO:0007669"/>
    <property type="project" value="InterPro"/>
</dbReference>
<dbReference type="Proteomes" id="UP000735302">
    <property type="component" value="Unassembled WGS sequence"/>
</dbReference>
<comment type="caution">
    <text evidence="1">The sequence shown here is derived from an EMBL/GenBank/DDBJ whole genome shotgun (WGS) entry which is preliminary data.</text>
</comment>
<evidence type="ECO:0000313" key="2">
    <source>
        <dbReference type="Proteomes" id="UP000735302"/>
    </source>
</evidence>
<dbReference type="SUPFAM" id="SSF53098">
    <property type="entry name" value="Ribonuclease H-like"/>
    <property type="match status" value="1"/>
</dbReference>
<dbReference type="InterPro" id="IPR036397">
    <property type="entry name" value="RNaseH_sf"/>
</dbReference>
<organism evidence="1 2">
    <name type="scientific">Plakobranchus ocellatus</name>
    <dbReference type="NCBI Taxonomy" id="259542"/>
    <lineage>
        <taxon>Eukaryota</taxon>
        <taxon>Metazoa</taxon>
        <taxon>Spiralia</taxon>
        <taxon>Lophotrochozoa</taxon>
        <taxon>Mollusca</taxon>
        <taxon>Gastropoda</taxon>
        <taxon>Heterobranchia</taxon>
        <taxon>Euthyneura</taxon>
        <taxon>Panpulmonata</taxon>
        <taxon>Sacoglossa</taxon>
        <taxon>Placobranchoidea</taxon>
        <taxon>Plakobranchidae</taxon>
        <taxon>Plakobranchus</taxon>
    </lineage>
</organism>
<protein>
    <recommendedName>
        <fullName evidence="3">RNase H type-1 domain-containing protein</fullName>
    </recommendedName>
</protein>
<evidence type="ECO:0000313" key="1">
    <source>
        <dbReference type="EMBL" id="GFO23800.1"/>
    </source>
</evidence>
<dbReference type="AlphaFoldDB" id="A0AAV4BTM6"/>
<name>A0AAV4BTM6_9GAST</name>
<accession>A0AAV4BTM6</accession>
<evidence type="ECO:0008006" key="3">
    <source>
        <dbReference type="Google" id="ProtNLM"/>
    </source>
</evidence>
<dbReference type="Gene3D" id="3.30.420.10">
    <property type="entry name" value="Ribonuclease H-like superfamily/Ribonuclease H"/>
    <property type="match status" value="1"/>
</dbReference>
<dbReference type="EMBL" id="BLXT01005528">
    <property type="protein sequence ID" value="GFO23800.1"/>
    <property type="molecule type" value="Genomic_DNA"/>
</dbReference>